<dbReference type="AlphaFoldDB" id="A0A8J3F3K4"/>
<dbReference type="OrthoDB" id="2930886at2"/>
<organism evidence="1 2">
    <name type="scientific">Gottfriedia solisilvae</name>
    <dbReference type="NCBI Taxonomy" id="1516104"/>
    <lineage>
        <taxon>Bacteria</taxon>
        <taxon>Bacillati</taxon>
        <taxon>Bacillota</taxon>
        <taxon>Bacilli</taxon>
        <taxon>Bacillales</taxon>
        <taxon>Bacillaceae</taxon>
        <taxon>Gottfriedia</taxon>
    </lineage>
</organism>
<accession>A0A8J3F3K4</accession>
<keyword evidence="2" id="KW-1185">Reference proteome</keyword>
<comment type="caution">
    <text evidence="1">The sequence shown here is derived from an EMBL/GenBank/DDBJ whole genome shotgun (WGS) entry which is preliminary data.</text>
</comment>
<gene>
    <name evidence="1" type="ORF">GCM10007380_29540</name>
</gene>
<evidence type="ECO:0000313" key="1">
    <source>
        <dbReference type="EMBL" id="GGI15741.1"/>
    </source>
</evidence>
<dbReference type="Proteomes" id="UP000626244">
    <property type="component" value="Unassembled WGS sequence"/>
</dbReference>
<sequence length="83" mass="9694">MEKLCGKCSKEAGMTKEERYELAKSRIPNTVYTCTNCKEEHSLEIKEIKIGIHVEPINTTSEKPKAQKKKKDNEKEQLQFEFF</sequence>
<protein>
    <submittedName>
        <fullName evidence="1">Uncharacterized protein</fullName>
    </submittedName>
</protein>
<proteinExistence type="predicted"/>
<dbReference type="EMBL" id="BMHB01000001">
    <property type="protein sequence ID" value="GGI15741.1"/>
    <property type="molecule type" value="Genomic_DNA"/>
</dbReference>
<dbReference type="RefSeq" id="WP_087999626.1">
    <property type="nucleotide sequence ID" value="NZ_BMHB01000001.1"/>
</dbReference>
<evidence type="ECO:0000313" key="2">
    <source>
        <dbReference type="Proteomes" id="UP000626244"/>
    </source>
</evidence>
<reference evidence="2" key="1">
    <citation type="journal article" date="2019" name="Int. J. Syst. Evol. Microbiol.">
        <title>The Global Catalogue of Microorganisms (GCM) 10K type strain sequencing project: providing services to taxonomists for standard genome sequencing and annotation.</title>
        <authorList>
            <consortium name="The Broad Institute Genomics Platform"/>
            <consortium name="The Broad Institute Genome Sequencing Center for Infectious Disease"/>
            <person name="Wu L."/>
            <person name="Ma J."/>
        </authorList>
    </citation>
    <scope>NUCLEOTIDE SEQUENCE [LARGE SCALE GENOMIC DNA]</scope>
    <source>
        <strain evidence="2">CGMCC 1.14993</strain>
    </source>
</reference>
<name>A0A8J3F3K4_9BACI</name>